<name>A0AA45WYY6_9CLOT</name>
<comment type="caution">
    <text evidence="2">The sequence shown here is derived from an EMBL/GenBank/DDBJ whole genome shotgun (WGS) entry which is preliminary data.</text>
</comment>
<evidence type="ECO:0000313" key="2">
    <source>
        <dbReference type="EMBL" id="SMP70904.1"/>
    </source>
</evidence>
<feature type="domain" description="DUF2357" evidence="1">
    <location>
        <begin position="126"/>
        <end position="369"/>
    </location>
</feature>
<dbReference type="InterPro" id="IPR018633">
    <property type="entry name" value="DUF2357"/>
</dbReference>
<gene>
    <name evidence="2" type="ORF">SAMN06296020_12137</name>
</gene>
<keyword evidence="3" id="KW-1185">Reference proteome</keyword>
<dbReference type="Proteomes" id="UP001158066">
    <property type="component" value="Unassembled WGS sequence"/>
</dbReference>
<dbReference type="InterPro" id="IPR007505">
    <property type="entry name" value="PDDEXK_7"/>
</dbReference>
<evidence type="ECO:0000313" key="3">
    <source>
        <dbReference type="Proteomes" id="UP001158066"/>
    </source>
</evidence>
<proteinExistence type="predicted"/>
<reference evidence="2" key="1">
    <citation type="submission" date="2017-05" db="EMBL/GenBank/DDBJ databases">
        <authorList>
            <person name="Varghese N."/>
            <person name="Submissions S."/>
        </authorList>
    </citation>
    <scope>NUCLEOTIDE SEQUENCE</scope>
    <source>
        <strain evidence="2">Su22</strain>
    </source>
</reference>
<dbReference type="RefSeq" id="WP_283410786.1">
    <property type="nucleotide sequence ID" value="NZ_FXUF01000021.1"/>
</dbReference>
<sequence>MASPHSGSNVEKLVSITTEAFDITIKGKPVHPKYEKLRTSDAQSKMRITSKIPFQADVFHPSMDAEEKEEKQTYYGQYQIRPCFFEEQSYELIIEKNGFQEIDFWHESQLIRRQVQPVGNRGRLMTGILNFGSEIGYTELVILADQKETMKIKIEVFPSKLDYQDDYYSLLEDVNCEIHNLAFEFLKKTYQLASPNQYVGNSLAEYYHMLRLIFEKLMKSVDYVLQRPHHILHEEVEVVPFHKIKRSHGKTLRWIEKNSHYLERVKHQLIPQKALSVQKRISFDTYENRFVKFVATSVKRKIDAILRRYAAINREKDPLVIQLLSGMTKEVNQRLEFSVLREVGNLHTAQSLSLVLNMAPGYKDIYKYYLMLQKGLSVNGEIYQLSMKNVSELYEYWCFLKLNGLMVNRDYELIKQDCIKVDYSGLTVNLIKGVSSTVQYRVPATDERIRITYNPSNKSMPTVSQRPDSILSIEKNGSQNEYEYIFDAKYRINPAIEDTSYYRAYRNPGPEEEDINTMHRYRDAIVTKNRHSEDVFHHRMYGAYVLFPYREEQLYQQHRFYKSIEEVNIGGLPFLPGATNLVSGLIKDLVESSSDTAFDKAVLPIGVYDYLERIDFEDRNVLVGMLKSIEQFNKCMEENFYYIPKKLVADQRLNIKYIALYQSINLFNGNAGIRFTGEIEALKELPRHGIIELPSHSVEIYYYFKIKKWMELPNPIRIEGAGTRSNFYTNRRLLDVSEVVSELYCKSKEQFRGLRESERERRFGLIGNPDEQE</sequence>
<organism evidence="2 3">
    <name type="scientific">Anoxynatronum buryatiense</name>
    <dbReference type="NCBI Taxonomy" id="489973"/>
    <lineage>
        <taxon>Bacteria</taxon>
        <taxon>Bacillati</taxon>
        <taxon>Bacillota</taxon>
        <taxon>Clostridia</taxon>
        <taxon>Eubacteriales</taxon>
        <taxon>Clostridiaceae</taxon>
        <taxon>Anoxynatronum</taxon>
    </lineage>
</organism>
<dbReference type="EMBL" id="FXUF01000021">
    <property type="protein sequence ID" value="SMP70904.1"/>
    <property type="molecule type" value="Genomic_DNA"/>
</dbReference>
<dbReference type="AlphaFoldDB" id="A0AA45WYY6"/>
<accession>A0AA45WYY6</accession>
<dbReference type="Pfam" id="PF04411">
    <property type="entry name" value="PDDEXK_7"/>
    <property type="match status" value="1"/>
</dbReference>
<protein>
    <recommendedName>
        <fullName evidence="1">DUF2357 domain-containing protein</fullName>
    </recommendedName>
</protein>
<evidence type="ECO:0000259" key="1">
    <source>
        <dbReference type="Pfam" id="PF09823"/>
    </source>
</evidence>
<dbReference type="Pfam" id="PF09823">
    <property type="entry name" value="DUF2357"/>
    <property type="match status" value="1"/>
</dbReference>